<evidence type="ECO:0000313" key="2">
    <source>
        <dbReference type="Proteomes" id="UP001576774"/>
    </source>
</evidence>
<reference evidence="1 2" key="1">
    <citation type="submission" date="2024-09" db="EMBL/GenBank/DDBJ databases">
        <title>Floridaenema gen nov. (Aerosakkonemataceae, Aerosakkonematales ord. nov., Cyanobacteria) from benthic tropical and subtropical fresh waters, with the description of four new species.</title>
        <authorList>
            <person name="Moretto J.A."/>
            <person name="Berthold D.E."/>
            <person name="Lefler F.W."/>
            <person name="Huang I.-S."/>
            <person name="Laughinghouse H. IV."/>
        </authorList>
    </citation>
    <scope>NUCLEOTIDE SEQUENCE [LARGE SCALE GENOMIC DNA]</scope>
    <source>
        <strain evidence="1 2">BLCC-F46</strain>
    </source>
</reference>
<accession>A0ABV4XEQ9</accession>
<dbReference type="RefSeq" id="WP_413274268.1">
    <property type="nucleotide sequence ID" value="NZ_JBHFNQ010000219.1"/>
</dbReference>
<protein>
    <submittedName>
        <fullName evidence="1">Imm1 family immunity protein</fullName>
    </submittedName>
</protein>
<organism evidence="1 2">
    <name type="scientific">Floridaenema aerugineum BLCC-F46</name>
    <dbReference type="NCBI Taxonomy" id="3153654"/>
    <lineage>
        <taxon>Bacteria</taxon>
        <taxon>Bacillati</taxon>
        <taxon>Cyanobacteriota</taxon>
        <taxon>Cyanophyceae</taxon>
        <taxon>Oscillatoriophycideae</taxon>
        <taxon>Aerosakkonematales</taxon>
        <taxon>Aerosakkonemataceae</taxon>
        <taxon>Floridanema</taxon>
        <taxon>Floridanema aerugineum</taxon>
    </lineage>
</organism>
<dbReference type="InterPro" id="IPR025680">
    <property type="entry name" value="DddI"/>
</dbReference>
<dbReference type="Proteomes" id="UP001576774">
    <property type="component" value="Unassembled WGS sequence"/>
</dbReference>
<gene>
    <name evidence="1" type="ORF">ACE1CC_30905</name>
</gene>
<comment type="caution">
    <text evidence="1">The sequence shown here is derived from an EMBL/GenBank/DDBJ whole genome shotgun (WGS) entry which is preliminary data.</text>
</comment>
<name>A0ABV4XEQ9_9CYAN</name>
<sequence>MFVSNLTIENWVGNKDESTVIENPSWQEIETAILELNGKSKTLVTLGADEESYMSIGGGEAGKYIVNVTFDNISFYNLVNFSKSEQIEKLVVGGQVGDYPEKMCINLQTVLLASKTFAELGKLEESVIWEEEKTFVML</sequence>
<evidence type="ECO:0000313" key="1">
    <source>
        <dbReference type="EMBL" id="MFB2881284.1"/>
    </source>
</evidence>
<dbReference type="EMBL" id="JBHFNQ010000219">
    <property type="protein sequence ID" value="MFB2881284.1"/>
    <property type="molecule type" value="Genomic_DNA"/>
</dbReference>
<proteinExistence type="predicted"/>
<keyword evidence="2" id="KW-1185">Reference proteome</keyword>
<dbReference type="Pfam" id="PF14430">
    <property type="entry name" value="Imm1"/>
    <property type="match status" value="1"/>
</dbReference>